<protein>
    <submittedName>
        <fullName evidence="2">Uncharacterized protein</fullName>
    </submittedName>
</protein>
<sequence>MTKTSSYSVHGDYTLHLGTSRPESRSKDGGTLLICELLLSISSRTSACCQQLERQHPQSYGTFGCVVPMQTFPDKYQITAVEASLILRTRYTVIGLDNDVKVWDVRRNG</sequence>
<dbReference type="OrthoDB" id="1068471at2759"/>
<dbReference type="AlphaFoldDB" id="A0A835P5Z0"/>
<dbReference type="Proteomes" id="UP000639772">
    <property type="component" value="Unassembled WGS sequence"/>
</dbReference>
<evidence type="ECO:0000313" key="3">
    <source>
        <dbReference type="Proteomes" id="UP000639772"/>
    </source>
</evidence>
<feature type="region of interest" description="Disordered" evidence="1">
    <location>
        <begin position="1"/>
        <end position="28"/>
    </location>
</feature>
<dbReference type="EMBL" id="JADCNM010000465">
    <property type="protein sequence ID" value="KAG0447396.1"/>
    <property type="molecule type" value="Genomic_DNA"/>
</dbReference>
<reference evidence="2 3" key="1">
    <citation type="journal article" date="2020" name="Nat. Food">
        <title>A phased Vanilla planifolia genome enables genetic improvement of flavour and production.</title>
        <authorList>
            <person name="Hasing T."/>
            <person name="Tang H."/>
            <person name="Brym M."/>
            <person name="Khazi F."/>
            <person name="Huang T."/>
            <person name="Chambers A.H."/>
        </authorList>
    </citation>
    <scope>NUCLEOTIDE SEQUENCE [LARGE SCALE GENOMIC DNA]</scope>
    <source>
        <tissue evidence="2">Leaf</tissue>
    </source>
</reference>
<organism evidence="2 3">
    <name type="scientific">Vanilla planifolia</name>
    <name type="common">Vanilla</name>
    <dbReference type="NCBI Taxonomy" id="51239"/>
    <lineage>
        <taxon>Eukaryota</taxon>
        <taxon>Viridiplantae</taxon>
        <taxon>Streptophyta</taxon>
        <taxon>Embryophyta</taxon>
        <taxon>Tracheophyta</taxon>
        <taxon>Spermatophyta</taxon>
        <taxon>Magnoliopsida</taxon>
        <taxon>Liliopsida</taxon>
        <taxon>Asparagales</taxon>
        <taxon>Orchidaceae</taxon>
        <taxon>Vanilloideae</taxon>
        <taxon>Vanilleae</taxon>
        <taxon>Vanilla</taxon>
    </lineage>
</organism>
<gene>
    <name evidence="2" type="ORF">HPP92_028341</name>
</gene>
<comment type="caution">
    <text evidence="2">The sequence shown here is derived from an EMBL/GenBank/DDBJ whole genome shotgun (WGS) entry which is preliminary data.</text>
</comment>
<accession>A0A835P5Z0</accession>
<proteinExistence type="predicted"/>
<evidence type="ECO:0000313" key="2">
    <source>
        <dbReference type="EMBL" id="KAG0447396.1"/>
    </source>
</evidence>
<name>A0A835P5Z0_VANPL</name>
<evidence type="ECO:0000256" key="1">
    <source>
        <dbReference type="SAM" id="MobiDB-lite"/>
    </source>
</evidence>